<dbReference type="InterPro" id="IPR005467">
    <property type="entry name" value="His_kinase_dom"/>
</dbReference>
<evidence type="ECO:0000256" key="2">
    <source>
        <dbReference type="ARBA" id="ARBA00012438"/>
    </source>
</evidence>
<evidence type="ECO:0000313" key="12">
    <source>
        <dbReference type="Proteomes" id="UP000186895"/>
    </source>
</evidence>
<dbReference type="PANTHER" id="PTHR43047:SF9">
    <property type="entry name" value="HISTIDINE KINASE"/>
    <property type="match status" value="1"/>
</dbReference>
<accession>A0A1N6QZX3</accession>
<protein>
    <recommendedName>
        <fullName evidence="2">histidine kinase</fullName>
        <ecNumber evidence="2">2.7.13.3</ecNumber>
    </recommendedName>
</protein>
<dbReference type="InterPro" id="IPR000014">
    <property type="entry name" value="PAS"/>
</dbReference>
<dbReference type="InterPro" id="IPR001789">
    <property type="entry name" value="Sig_transdc_resp-reg_receiver"/>
</dbReference>
<dbReference type="CDD" id="cd00082">
    <property type="entry name" value="HisKA"/>
    <property type="match status" value="1"/>
</dbReference>
<dbReference type="Gene3D" id="3.30.450.20">
    <property type="entry name" value="PAS domain"/>
    <property type="match status" value="1"/>
</dbReference>
<evidence type="ECO:0000259" key="10">
    <source>
        <dbReference type="PROSITE" id="PS50113"/>
    </source>
</evidence>
<dbReference type="InterPro" id="IPR035965">
    <property type="entry name" value="PAS-like_dom_sf"/>
</dbReference>
<dbReference type="SUPFAM" id="SSF55785">
    <property type="entry name" value="PYP-like sensor domain (PAS domain)"/>
    <property type="match status" value="1"/>
</dbReference>
<dbReference type="PROSITE" id="PS50109">
    <property type="entry name" value="HIS_KIN"/>
    <property type="match status" value="1"/>
</dbReference>
<sequence>MKKPSDTAEATFEDLIGLGGQSARKSYYPELLSKVEELEDERNRYKWLFENALHGIFQMDLTGRINKVNRALARICEYPGAASMTDGLNFAADLLFSEQEFRLMTARLINDGQLFLYETRLRKSNGMPVEVSMNILLRQKEDQTAIVAFVADITERKRVQQRMRSLNEELEQRVEERTRELVQLNDRLWKEVQIREQAEQTALQAREDAEAANRSKDKYLAAASHDLLQPMNAARLLIAALQERELPADEARLVDRVHLALDGAEQLLTDLLDISKLDQNAVKPEFQSFPISRLLESLQGEFEPVAEAAGLSFRVHSRDLWITSDPRLLTRILRNFLSNAFRYTDSGGVLLGLRRQANHLLLQVWDTGGGIPEDKQEAIFQEFCRLSHHQSRKGGVGLGLAIVERMARMLEHPLSLNSVVGSGSCFQVRVPLATQSPSSLAPLVQPPKLDADALTDRRVLVLDNDPEILASMEALLSGWGVTTELAATLEEAVVSAEAVTPDLVLADYHLEAAQTGLELRRLLNDSGLHSVPMVMLTADRSSETRQAFRDAGVLVLNKPVKPGKLRALMTHLLAD</sequence>
<keyword evidence="7" id="KW-0175">Coiled coil</keyword>
<evidence type="ECO:0000256" key="6">
    <source>
        <dbReference type="PROSITE-ProRule" id="PRU00169"/>
    </source>
</evidence>
<dbReference type="SUPFAM" id="SSF52172">
    <property type="entry name" value="CheY-like"/>
    <property type="match status" value="1"/>
</dbReference>
<dbReference type="EMBL" id="FTMN01000003">
    <property type="protein sequence ID" value="SIQ22135.1"/>
    <property type="molecule type" value="Genomic_DNA"/>
</dbReference>
<evidence type="ECO:0000256" key="4">
    <source>
        <dbReference type="ARBA" id="ARBA00022679"/>
    </source>
</evidence>
<evidence type="ECO:0000256" key="7">
    <source>
        <dbReference type="SAM" id="Coils"/>
    </source>
</evidence>
<dbReference type="GO" id="GO:0009927">
    <property type="term" value="F:histidine phosphotransfer kinase activity"/>
    <property type="evidence" value="ECO:0007669"/>
    <property type="project" value="TreeGrafter"/>
</dbReference>
<dbReference type="PANTHER" id="PTHR43047">
    <property type="entry name" value="TWO-COMPONENT HISTIDINE PROTEIN KINASE"/>
    <property type="match status" value="1"/>
</dbReference>
<dbReference type="CDD" id="cd00156">
    <property type="entry name" value="REC"/>
    <property type="match status" value="1"/>
</dbReference>
<evidence type="ECO:0000259" key="8">
    <source>
        <dbReference type="PROSITE" id="PS50109"/>
    </source>
</evidence>
<dbReference type="PROSITE" id="PS50110">
    <property type="entry name" value="RESPONSE_REGULATORY"/>
    <property type="match status" value="1"/>
</dbReference>
<dbReference type="NCBIfam" id="TIGR00229">
    <property type="entry name" value="sensory_box"/>
    <property type="match status" value="1"/>
</dbReference>
<dbReference type="Gene3D" id="1.10.287.130">
    <property type="match status" value="1"/>
</dbReference>
<proteinExistence type="predicted"/>
<dbReference type="SMART" id="SM00448">
    <property type="entry name" value="REC"/>
    <property type="match status" value="1"/>
</dbReference>
<dbReference type="Gene3D" id="3.30.565.10">
    <property type="entry name" value="Histidine kinase-like ATPase, C-terminal domain"/>
    <property type="match status" value="1"/>
</dbReference>
<dbReference type="InterPro" id="IPR036097">
    <property type="entry name" value="HisK_dim/P_sf"/>
</dbReference>
<dbReference type="GO" id="GO:0005886">
    <property type="term" value="C:plasma membrane"/>
    <property type="evidence" value="ECO:0007669"/>
    <property type="project" value="TreeGrafter"/>
</dbReference>
<keyword evidence="12" id="KW-1185">Reference proteome</keyword>
<dbReference type="Pfam" id="PF02518">
    <property type="entry name" value="HATPase_c"/>
    <property type="match status" value="1"/>
</dbReference>
<evidence type="ECO:0000256" key="1">
    <source>
        <dbReference type="ARBA" id="ARBA00000085"/>
    </source>
</evidence>
<dbReference type="InterPro" id="IPR003661">
    <property type="entry name" value="HisK_dim/P_dom"/>
</dbReference>
<feature type="domain" description="Response regulatory" evidence="9">
    <location>
        <begin position="458"/>
        <end position="573"/>
    </location>
</feature>
<dbReference type="PRINTS" id="PR00344">
    <property type="entry name" value="BCTRLSENSOR"/>
</dbReference>
<dbReference type="SMART" id="SM00387">
    <property type="entry name" value="HATPase_c"/>
    <property type="match status" value="1"/>
</dbReference>
<dbReference type="InterPro" id="IPR004358">
    <property type="entry name" value="Sig_transdc_His_kin-like_C"/>
</dbReference>
<dbReference type="InterPro" id="IPR011006">
    <property type="entry name" value="CheY-like_superfamily"/>
</dbReference>
<dbReference type="Proteomes" id="UP000186895">
    <property type="component" value="Unassembled WGS sequence"/>
</dbReference>
<dbReference type="PROSITE" id="PS50113">
    <property type="entry name" value="PAC"/>
    <property type="match status" value="1"/>
</dbReference>
<keyword evidence="4" id="KW-0808">Transferase</keyword>
<organism evidence="11 12">
    <name type="scientific">Marinobacterium stanieri</name>
    <dbReference type="NCBI Taxonomy" id="49186"/>
    <lineage>
        <taxon>Bacteria</taxon>
        <taxon>Pseudomonadati</taxon>
        <taxon>Pseudomonadota</taxon>
        <taxon>Gammaproteobacteria</taxon>
        <taxon>Oceanospirillales</taxon>
        <taxon>Oceanospirillaceae</taxon>
        <taxon>Marinobacterium</taxon>
    </lineage>
</organism>
<dbReference type="InterPro" id="IPR036890">
    <property type="entry name" value="HATPase_C_sf"/>
</dbReference>
<keyword evidence="3 6" id="KW-0597">Phosphoprotein</keyword>
<evidence type="ECO:0000259" key="9">
    <source>
        <dbReference type="PROSITE" id="PS50110"/>
    </source>
</evidence>
<reference evidence="11 12" key="1">
    <citation type="submission" date="2017-01" db="EMBL/GenBank/DDBJ databases">
        <authorList>
            <person name="Mah S.A."/>
            <person name="Swanson W.J."/>
            <person name="Moy G.W."/>
            <person name="Vacquier V.D."/>
        </authorList>
    </citation>
    <scope>NUCLEOTIDE SEQUENCE [LARGE SCALE GENOMIC DNA]</scope>
    <source>
        <strain evidence="11 12">DSM 7027</strain>
    </source>
</reference>
<dbReference type="InterPro" id="IPR003594">
    <property type="entry name" value="HATPase_dom"/>
</dbReference>
<feature type="coiled-coil region" evidence="7">
    <location>
        <begin position="156"/>
        <end position="215"/>
    </location>
</feature>
<dbReference type="RefSeq" id="WP_076462173.1">
    <property type="nucleotide sequence ID" value="NZ_FTMN01000003.1"/>
</dbReference>
<dbReference type="FunFam" id="1.10.287.130:FF:000081">
    <property type="entry name" value="Hybrid sensor histidine kinase/response regulator"/>
    <property type="match status" value="1"/>
</dbReference>
<dbReference type="Pfam" id="PF00072">
    <property type="entry name" value="Response_reg"/>
    <property type="match status" value="1"/>
</dbReference>
<dbReference type="SMART" id="SM00388">
    <property type="entry name" value="HisKA"/>
    <property type="match status" value="1"/>
</dbReference>
<keyword evidence="5" id="KW-0418">Kinase</keyword>
<evidence type="ECO:0000256" key="3">
    <source>
        <dbReference type="ARBA" id="ARBA00022553"/>
    </source>
</evidence>
<dbReference type="SUPFAM" id="SSF55874">
    <property type="entry name" value="ATPase domain of HSP90 chaperone/DNA topoisomerase II/histidine kinase"/>
    <property type="match status" value="1"/>
</dbReference>
<dbReference type="EC" id="2.7.13.3" evidence="2"/>
<feature type="domain" description="Histidine kinase" evidence="8">
    <location>
        <begin position="222"/>
        <end position="434"/>
    </location>
</feature>
<dbReference type="eggNOG" id="COG4191">
    <property type="taxonomic scope" value="Bacteria"/>
</dbReference>
<dbReference type="Pfam" id="PF00512">
    <property type="entry name" value="HisKA"/>
    <property type="match status" value="1"/>
</dbReference>
<dbReference type="Gene3D" id="3.40.50.2300">
    <property type="match status" value="1"/>
</dbReference>
<dbReference type="SUPFAM" id="SSF47384">
    <property type="entry name" value="Homodimeric domain of signal transducing histidine kinase"/>
    <property type="match status" value="1"/>
</dbReference>
<gene>
    <name evidence="11" type="ORF">SAMN05421647_10330</name>
</gene>
<name>A0A1N6QZX3_9GAMM</name>
<dbReference type="AlphaFoldDB" id="A0A1N6QZX3"/>
<feature type="modified residue" description="4-aspartylphosphate" evidence="6">
    <location>
        <position position="507"/>
    </location>
</feature>
<evidence type="ECO:0000313" key="11">
    <source>
        <dbReference type="EMBL" id="SIQ22135.1"/>
    </source>
</evidence>
<evidence type="ECO:0000256" key="5">
    <source>
        <dbReference type="ARBA" id="ARBA00022777"/>
    </source>
</evidence>
<dbReference type="NCBIfam" id="NF041832">
    <property type="entry name" value="near_NosP_CTERM"/>
    <property type="match status" value="1"/>
</dbReference>
<dbReference type="InterPro" id="IPR000700">
    <property type="entry name" value="PAS-assoc_C"/>
</dbReference>
<dbReference type="STRING" id="49186.SAMN05421647_10330"/>
<dbReference type="GO" id="GO:0000155">
    <property type="term" value="F:phosphorelay sensor kinase activity"/>
    <property type="evidence" value="ECO:0007669"/>
    <property type="project" value="InterPro"/>
</dbReference>
<dbReference type="FunFam" id="3.30.565.10:FF:000049">
    <property type="entry name" value="Two-component sensor histidine kinase"/>
    <property type="match status" value="1"/>
</dbReference>
<comment type="catalytic activity">
    <reaction evidence="1">
        <text>ATP + protein L-histidine = ADP + protein N-phospho-L-histidine.</text>
        <dbReference type="EC" id="2.7.13.3"/>
    </reaction>
</comment>
<feature type="domain" description="PAC" evidence="10">
    <location>
        <begin position="115"/>
        <end position="165"/>
    </location>
</feature>